<name>A0A3Q3AU52_KRYMA</name>
<sequence>MSCESECKVPNVPVFPLDVQQMLPIKEETPEEWRPGVDPVHIKEEEEGLWTSLEGENKDASDEWRPGVDPLLIKEEEELWSSLQGEQLSGRKEAGATRFALGASPLKSEDDEEKSPFSQLHQRQMKEEDFASCSSADRIKAATGGEDCGEAETSRNPNLKTSEDDSNSVETEVSDDDDEEDDDVNNPDYWLMHVTDSGAKAKGSDDDWKASRTPESGVNAGDASFSSSEGDKQFNSWTLPGRETREKPFVCGVCRQRFTRKTTLDIHARIHTGEKPFGCDFCGQRFTQKSTLITHMRIHTGQKPFECVVCGRGLSRRTHLNKHMRIHTGQKPFGCDVCGQRFICKKTLETHRRIHTGDEPFVCEVCGQTFTQQGSLITHRRIHTGQKPFHCDVCGQMFSRKTNLNTHMRIHTGEKPFGCDVCGQRFNQKPTLVAHKRTHTGEKPFLKVVPLNFLVLPLRCIKHE</sequence>
<dbReference type="Pfam" id="PF00096">
    <property type="entry name" value="zf-C2H2"/>
    <property type="match status" value="6"/>
</dbReference>
<feature type="domain" description="C2H2-type" evidence="9">
    <location>
        <begin position="417"/>
        <end position="444"/>
    </location>
</feature>
<accession>A0A3Q3AU52</accession>
<evidence type="ECO:0000256" key="1">
    <source>
        <dbReference type="ARBA" id="ARBA00004123"/>
    </source>
</evidence>
<evidence type="ECO:0000259" key="9">
    <source>
        <dbReference type="PROSITE" id="PS50157"/>
    </source>
</evidence>
<evidence type="ECO:0000313" key="11">
    <source>
        <dbReference type="Proteomes" id="UP000264800"/>
    </source>
</evidence>
<dbReference type="GeneTree" id="ENSGT01150000286936"/>
<feature type="region of interest" description="Disordered" evidence="8">
    <location>
        <begin position="82"/>
        <end position="239"/>
    </location>
</feature>
<protein>
    <recommendedName>
        <fullName evidence="9">C2H2-type domain-containing protein</fullName>
    </recommendedName>
</protein>
<evidence type="ECO:0000256" key="2">
    <source>
        <dbReference type="ARBA" id="ARBA00022723"/>
    </source>
</evidence>
<dbReference type="GO" id="GO:0045596">
    <property type="term" value="P:negative regulation of cell differentiation"/>
    <property type="evidence" value="ECO:0007669"/>
    <property type="project" value="UniProtKB-ARBA"/>
</dbReference>
<feature type="domain" description="C2H2-type" evidence="9">
    <location>
        <begin position="305"/>
        <end position="332"/>
    </location>
</feature>
<dbReference type="GO" id="GO:0000981">
    <property type="term" value="F:DNA-binding transcription factor activity, RNA polymerase II-specific"/>
    <property type="evidence" value="ECO:0007669"/>
    <property type="project" value="TreeGrafter"/>
</dbReference>
<dbReference type="Proteomes" id="UP000264800">
    <property type="component" value="Unplaced"/>
</dbReference>
<keyword evidence="6" id="KW-0539">Nucleus</keyword>
<keyword evidence="11" id="KW-1185">Reference proteome</keyword>
<dbReference type="AlphaFoldDB" id="A0A3Q3AU52"/>
<dbReference type="GO" id="GO:0000978">
    <property type="term" value="F:RNA polymerase II cis-regulatory region sequence-specific DNA binding"/>
    <property type="evidence" value="ECO:0007669"/>
    <property type="project" value="TreeGrafter"/>
</dbReference>
<dbReference type="PANTHER" id="PTHR46105:SF31">
    <property type="entry name" value="LOW QUALITY PROTEIN: ZINC FINGER PROTEIN 721-RELATED"/>
    <property type="match status" value="1"/>
</dbReference>
<keyword evidence="2" id="KW-0479">Metal-binding</keyword>
<dbReference type="InterPro" id="IPR013087">
    <property type="entry name" value="Znf_C2H2_type"/>
</dbReference>
<dbReference type="FunFam" id="3.30.160.60:FF:000446">
    <property type="entry name" value="Zinc finger protein"/>
    <property type="match status" value="1"/>
</dbReference>
<evidence type="ECO:0000256" key="4">
    <source>
        <dbReference type="ARBA" id="ARBA00022771"/>
    </source>
</evidence>
<evidence type="ECO:0000313" key="10">
    <source>
        <dbReference type="Ensembl" id="ENSKMAP00000020081.1"/>
    </source>
</evidence>
<evidence type="ECO:0000256" key="6">
    <source>
        <dbReference type="ARBA" id="ARBA00023242"/>
    </source>
</evidence>
<evidence type="ECO:0000256" key="3">
    <source>
        <dbReference type="ARBA" id="ARBA00022737"/>
    </source>
</evidence>
<feature type="compositionally biased region" description="Acidic residues" evidence="8">
    <location>
        <begin position="164"/>
        <end position="185"/>
    </location>
</feature>
<reference evidence="10" key="2">
    <citation type="submission" date="2025-09" db="UniProtKB">
        <authorList>
            <consortium name="Ensembl"/>
        </authorList>
    </citation>
    <scope>IDENTIFICATION</scope>
</reference>
<dbReference type="GO" id="GO:0005634">
    <property type="term" value="C:nucleus"/>
    <property type="evidence" value="ECO:0007669"/>
    <property type="project" value="UniProtKB-SubCell"/>
</dbReference>
<feature type="domain" description="C2H2-type" evidence="9">
    <location>
        <begin position="249"/>
        <end position="276"/>
    </location>
</feature>
<comment type="subcellular location">
    <subcellularLocation>
        <location evidence="1">Nucleus</location>
    </subcellularLocation>
</comment>
<dbReference type="SUPFAM" id="SSF57667">
    <property type="entry name" value="beta-beta-alpha zinc fingers"/>
    <property type="match status" value="4"/>
</dbReference>
<feature type="compositionally biased region" description="Basic and acidic residues" evidence="8">
    <location>
        <begin position="202"/>
        <end position="212"/>
    </location>
</feature>
<proteinExistence type="predicted"/>
<dbReference type="FunFam" id="3.30.160.60:FF:000478">
    <property type="entry name" value="Zinc finger protein 133"/>
    <property type="match status" value="2"/>
</dbReference>
<dbReference type="InterPro" id="IPR050457">
    <property type="entry name" value="ZnFinger_BTB_dom_contain"/>
</dbReference>
<evidence type="ECO:0000256" key="8">
    <source>
        <dbReference type="SAM" id="MobiDB-lite"/>
    </source>
</evidence>
<dbReference type="InterPro" id="IPR036236">
    <property type="entry name" value="Znf_C2H2_sf"/>
</dbReference>
<keyword evidence="4 7" id="KW-0863">Zinc-finger</keyword>
<reference evidence="10" key="1">
    <citation type="submission" date="2025-08" db="UniProtKB">
        <authorList>
            <consortium name="Ensembl"/>
        </authorList>
    </citation>
    <scope>IDENTIFICATION</scope>
</reference>
<dbReference type="FunFam" id="3.30.160.60:FF:000557">
    <property type="entry name" value="zinc finger and SCAN domain-containing protein 29"/>
    <property type="match status" value="1"/>
</dbReference>
<dbReference type="PANTHER" id="PTHR46105">
    <property type="entry name" value="AGAP004733-PA"/>
    <property type="match status" value="1"/>
</dbReference>
<dbReference type="PROSITE" id="PS00028">
    <property type="entry name" value="ZINC_FINGER_C2H2_1"/>
    <property type="match status" value="7"/>
</dbReference>
<feature type="compositionally biased region" description="Polar residues" evidence="8">
    <location>
        <begin position="224"/>
        <end position="238"/>
    </location>
</feature>
<keyword evidence="5" id="KW-0862">Zinc</keyword>
<dbReference type="SMART" id="SM00355">
    <property type="entry name" value="ZnF_C2H2"/>
    <property type="match status" value="7"/>
</dbReference>
<dbReference type="PROSITE" id="PS50157">
    <property type="entry name" value="ZINC_FINGER_C2H2_2"/>
    <property type="match status" value="7"/>
</dbReference>
<dbReference type="Ensembl" id="ENSKMAT00000020348.1">
    <property type="protein sequence ID" value="ENSKMAP00000020081.1"/>
    <property type="gene ID" value="ENSKMAG00000014923.1"/>
</dbReference>
<evidence type="ECO:0000256" key="7">
    <source>
        <dbReference type="PROSITE-ProRule" id="PRU00042"/>
    </source>
</evidence>
<dbReference type="Gene3D" id="3.30.160.60">
    <property type="entry name" value="Classic Zinc Finger"/>
    <property type="match status" value="7"/>
</dbReference>
<organism evidence="10 11">
    <name type="scientific">Kryptolebias marmoratus</name>
    <name type="common">Mangrove killifish</name>
    <name type="synonym">Rivulus marmoratus</name>
    <dbReference type="NCBI Taxonomy" id="37003"/>
    <lineage>
        <taxon>Eukaryota</taxon>
        <taxon>Metazoa</taxon>
        <taxon>Chordata</taxon>
        <taxon>Craniata</taxon>
        <taxon>Vertebrata</taxon>
        <taxon>Euteleostomi</taxon>
        <taxon>Actinopterygii</taxon>
        <taxon>Neopterygii</taxon>
        <taxon>Teleostei</taxon>
        <taxon>Neoteleostei</taxon>
        <taxon>Acanthomorphata</taxon>
        <taxon>Ovalentaria</taxon>
        <taxon>Atherinomorphae</taxon>
        <taxon>Cyprinodontiformes</taxon>
        <taxon>Rivulidae</taxon>
        <taxon>Kryptolebias</taxon>
    </lineage>
</organism>
<dbReference type="FunFam" id="3.30.160.60:FF:001498">
    <property type="entry name" value="Zinc finger protein 404"/>
    <property type="match status" value="1"/>
</dbReference>
<feature type="domain" description="C2H2-type" evidence="9">
    <location>
        <begin position="333"/>
        <end position="360"/>
    </location>
</feature>
<feature type="domain" description="C2H2-type" evidence="9">
    <location>
        <begin position="277"/>
        <end position="304"/>
    </location>
</feature>
<feature type="domain" description="C2H2-type" evidence="9">
    <location>
        <begin position="389"/>
        <end position="416"/>
    </location>
</feature>
<feature type="domain" description="C2H2-type" evidence="9">
    <location>
        <begin position="361"/>
        <end position="388"/>
    </location>
</feature>
<dbReference type="GO" id="GO:0008270">
    <property type="term" value="F:zinc ion binding"/>
    <property type="evidence" value="ECO:0007669"/>
    <property type="project" value="UniProtKB-KW"/>
</dbReference>
<dbReference type="FunFam" id="3.30.160.60:FF:000912">
    <property type="entry name" value="Zinc finger protein 660"/>
    <property type="match status" value="1"/>
</dbReference>
<dbReference type="OMA" id="ESECKVP"/>
<evidence type="ECO:0000256" key="5">
    <source>
        <dbReference type="ARBA" id="ARBA00022833"/>
    </source>
</evidence>
<keyword evidence="3" id="KW-0677">Repeat</keyword>
<dbReference type="FunFam" id="3.30.160.60:FF:003287">
    <property type="entry name" value="Zgc:113343"/>
    <property type="match status" value="1"/>
</dbReference>